<proteinExistence type="predicted"/>
<evidence type="ECO:0000313" key="2">
    <source>
        <dbReference type="Proteomes" id="UP000324222"/>
    </source>
</evidence>
<reference evidence="1 2" key="1">
    <citation type="submission" date="2019-05" db="EMBL/GenBank/DDBJ databases">
        <title>Another draft genome of Portunus trituberculatus and its Hox gene families provides insights of decapod evolution.</title>
        <authorList>
            <person name="Jeong J.-H."/>
            <person name="Song I."/>
            <person name="Kim S."/>
            <person name="Choi T."/>
            <person name="Kim D."/>
            <person name="Ryu S."/>
            <person name="Kim W."/>
        </authorList>
    </citation>
    <scope>NUCLEOTIDE SEQUENCE [LARGE SCALE GENOMIC DNA]</scope>
    <source>
        <tissue evidence="1">Muscle</tissue>
    </source>
</reference>
<dbReference type="Proteomes" id="UP000324222">
    <property type="component" value="Unassembled WGS sequence"/>
</dbReference>
<keyword evidence="2" id="KW-1185">Reference proteome</keyword>
<dbReference type="EMBL" id="VSRR010006574">
    <property type="protein sequence ID" value="MPC45109.1"/>
    <property type="molecule type" value="Genomic_DNA"/>
</dbReference>
<comment type="caution">
    <text evidence="1">The sequence shown here is derived from an EMBL/GenBank/DDBJ whole genome shotgun (WGS) entry which is preliminary data.</text>
</comment>
<protein>
    <submittedName>
        <fullName evidence="1">Uncharacterized protein</fullName>
    </submittedName>
</protein>
<name>A0A5B7FIX6_PORTR</name>
<evidence type="ECO:0000313" key="1">
    <source>
        <dbReference type="EMBL" id="MPC45109.1"/>
    </source>
</evidence>
<accession>A0A5B7FIX6</accession>
<gene>
    <name evidence="1" type="ORF">E2C01_038793</name>
</gene>
<sequence>MKVQDNVILMTAKDQLAAVNRWDGRKDEAFFVYSHVDGPSTNRRLHAFLTWFLIRHEAFS</sequence>
<dbReference type="AlphaFoldDB" id="A0A5B7FIX6"/>
<organism evidence="1 2">
    <name type="scientific">Portunus trituberculatus</name>
    <name type="common">Swimming crab</name>
    <name type="synonym">Neptunus trituberculatus</name>
    <dbReference type="NCBI Taxonomy" id="210409"/>
    <lineage>
        <taxon>Eukaryota</taxon>
        <taxon>Metazoa</taxon>
        <taxon>Ecdysozoa</taxon>
        <taxon>Arthropoda</taxon>
        <taxon>Crustacea</taxon>
        <taxon>Multicrustacea</taxon>
        <taxon>Malacostraca</taxon>
        <taxon>Eumalacostraca</taxon>
        <taxon>Eucarida</taxon>
        <taxon>Decapoda</taxon>
        <taxon>Pleocyemata</taxon>
        <taxon>Brachyura</taxon>
        <taxon>Eubrachyura</taxon>
        <taxon>Portunoidea</taxon>
        <taxon>Portunidae</taxon>
        <taxon>Portuninae</taxon>
        <taxon>Portunus</taxon>
    </lineage>
</organism>